<gene>
    <name evidence="1" type="ORF">ACH5RR_026735</name>
</gene>
<name>A0ABD2Z3F1_9GENT</name>
<accession>A0ABD2Z3F1</accession>
<proteinExistence type="predicted"/>
<dbReference type="AlphaFoldDB" id="A0ABD2Z3F1"/>
<evidence type="ECO:0000313" key="1">
    <source>
        <dbReference type="EMBL" id="KAL3514018.1"/>
    </source>
</evidence>
<dbReference type="EMBL" id="JBJUIK010000011">
    <property type="protein sequence ID" value="KAL3514018.1"/>
    <property type="molecule type" value="Genomic_DNA"/>
</dbReference>
<dbReference type="Proteomes" id="UP001630127">
    <property type="component" value="Unassembled WGS sequence"/>
</dbReference>
<keyword evidence="2" id="KW-1185">Reference proteome</keyword>
<reference evidence="1 2" key="1">
    <citation type="submission" date="2024-11" db="EMBL/GenBank/DDBJ databases">
        <title>A near-complete genome assembly of Cinchona calisaya.</title>
        <authorList>
            <person name="Lian D.C."/>
            <person name="Zhao X.W."/>
            <person name="Wei L."/>
        </authorList>
    </citation>
    <scope>NUCLEOTIDE SEQUENCE [LARGE SCALE GENOMIC DNA]</scope>
    <source>
        <tissue evidence="1">Nenye</tissue>
    </source>
</reference>
<sequence>MRACLKETDVVIKNVIQYFEPPNTEDWEYSPPTNMQLVLSSWNDLKSLKEDIKKIISLHNRTSVSALVTWEKAEYEVIFTDSVLQIFKDITISEALIFFNPIKREILELEEKLKFLLNFLWSTTNPFFEFENKKVILHYAQKLAREILHWFFHYFVGGDELIDDHMREDILPYLLKKIDALLQEVMQFYNGSGSITLQDGNRTMNEHVLDFVDYLIPMSNDKASFMVAVKVQIGILVDELSFMRCLMDLLSQVLDLEMTMSIQALIVETGFFVYFTLDKQDGGELMDKYSRFGLPDLLEAVDALRKQASDLFSSSIPPLLQSKYSSTNKLEFVNLFIEELEDLMCSKAARIIPLKHQIEMINEEIITLRKCFGKVSDLGNTKMEFLFTRFIGAAYLAKYVIDSFLARQDSLWFQKLCLYVVTTDIRNMQKEIKSLLELTCPTNVHNVAVASSLASSQANDPPNIKAIKMQNKDLCNRLPGLNSEM</sequence>
<protein>
    <submittedName>
        <fullName evidence="1">Uncharacterized protein</fullName>
    </submittedName>
</protein>
<organism evidence="1 2">
    <name type="scientific">Cinchona calisaya</name>
    <dbReference type="NCBI Taxonomy" id="153742"/>
    <lineage>
        <taxon>Eukaryota</taxon>
        <taxon>Viridiplantae</taxon>
        <taxon>Streptophyta</taxon>
        <taxon>Embryophyta</taxon>
        <taxon>Tracheophyta</taxon>
        <taxon>Spermatophyta</taxon>
        <taxon>Magnoliopsida</taxon>
        <taxon>eudicotyledons</taxon>
        <taxon>Gunneridae</taxon>
        <taxon>Pentapetalae</taxon>
        <taxon>asterids</taxon>
        <taxon>lamiids</taxon>
        <taxon>Gentianales</taxon>
        <taxon>Rubiaceae</taxon>
        <taxon>Cinchonoideae</taxon>
        <taxon>Cinchoneae</taxon>
        <taxon>Cinchona</taxon>
    </lineage>
</organism>
<evidence type="ECO:0000313" key="2">
    <source>
        <dbReference type="Proteomes" id="UP001630127"/>
    </source>
</evidence>
<comment type="caution">
    <text evidence="1">The sequence shown here is derived from an EMBL/GenBank/DDBJ whole genome shotgun (WGS) entry which is preliminary data.</text>
</comment>